<feature type="region of interest" description="Disordered" evidence="1">
    <location>
        <begin position="1"/>
        <end position="30"/>
    </location>
</feature>
<dbReference type="STRING" id="4999.A0A1Y1UIP1"/>
<feature type="region of interest" description="Disordered" evidence="1">
    <location>
        <begin position="499"/>
        <end position="644"/>
    </location>
</feature>
<accession>A0A1Y1UIP1</accession>
<feature type="region of interest" description="Disordered" evidence="1">
    <location>
        <begin position="375"/>
        <end position="394"/>
    </location>
</feature>
<proteinExistence type="predicted"/>
<feature type="compositionally biased region" description="Basic and acidic residues" evidence="1">
    <location>
        <begin position="45"/>
        <end position="59"/>
    </location>
</feature>
<protein>
    <submittedName>
        <fullName evidence="2">Uncharacterized protein</fullName>
    </submittedName>
</protein>
<feature type="compositionally biased region" description="Basic and acidic residues" evidence="1">
    <location>
        <begin position="1232"/>
        <end position="1258"/>
    </location>
</feature>
<name>A0A1Y1UIP1_9TREE</name>
<feature type="region of interest" description="Disordered" evidence="1">
    <location>
        <begin position="874"/>
        <end position="937"/>
    </location>
</feature>
<feature type="compositionally biased region" description="Basic residues" evidence="1">
    <location>
        <begin position="198"/>
        <end position="210"/>
    </location>
</feature>
<feature type="compositionally biased region" description="Polar residues" evidence="1">
    <location>
        <begin position="924"/>
        <end position="933"/>
    </location>
</feature>
<dbReference type="EMBL" id="NBSH01000006">
    <property type="protein sequence ID" value="ORX37366.1"/>
    <property type="molecule type" value="Genomic_DNA"/>
</dbReference>
<feature type="compositionally biased region" description="Basic and acidic residues" evidence="1">
    <location>
        <begin position="1422"/>
        <end position="1432"/>
    </location>
</feature>
<comment type="caution">
    <text evidence="2">The sequence shown here is derived from an EMBL/GenBank/DDBJ whole genome shotgun (WGS) entry which is preliminary data.</text>
</comment>
<keyword evidence="3" id="KW-1185">Reference proteome</keyword>
<dbReference type="GeneID" id="33560048"/>
<dbReference type="RefSeq" id="XP_021871404.1">
    <property type="nucleotide sequence ID" value="XM_022018239.1"/>
</dbReference>
<feature type="compositionally biased region" description="Basic and acidic residues" evidence="1">
    <location>
        <begin position="888"/>
        <end position="901"/>
    </location>
</feature>
<feature type="compositionally biased region" description="Polar residues" evidence="1">
    <location>
        <begin position="404"/>
        <end position="421"/>
    </location>
</feature>
<feature type="compositionally biased region" description="Basic and acidic residues" evidence="1">
    <location>
        <begin position="280"/>
        <end position="308"/>
    </location>
</feature>
<dbReference type="OrthoDB" id="2597039at2759"/>
<reference evidence="2 3" key="1">
    <citation type="submission" date="2017-03" db="EMBL/GenBank/DDBJ databases">
        <title>Widespread Adenine N6-methylation of Active Genes in Fungi.</title>
        <authorList>
            <consortium name="DOE Joint Genome Institute"/>
            <person name="Mondo S.J."/>
            <person name="Dannebaum R.O."/>
            <person name="Kuo R.C."/>
            <person name="Louie K.B."/>
            <person name="Bewick A.J."/>
            <person name="Labutti K."/>
            <person name="Haridas S."/>
            <person name="Kuo A."/>
            <person name="Salamov A."/>
            <person name="Ahrendt S.R."/>
            <person name="Lau R."/>
            <person name="Bowen B.P."/>
            <person name="Lipzen A."/>
            <person name="Sullivan W."/>
            <person name="Andreopoulos W.B."/>
            <person name="Clum A."/>
            <person name="Lindquist E."/>
            <person name="Daum C."/>
            <person name="Northen T.R."/>
            <person name="Ramamoorthy G."/>
            <person name="Schmitz R.J."/>
            <person name="Gryganskyi A."/>
            <person name="Culley D."/>
            <person name="Magnuson J."/>
            <person name="James T.Y."/>
            <person name="O'Malley M.A."/>
            <person name="Stajich J.E."/>
            <person name="Spatafora J.W."/>
            <person name="Visel A."/>
            <person name="Grigoriev I.V."/>
        </authorList>
    </citation>
    <scope>NUCLEOTIDE SEQUENCE [LARGE SCALE GENOMIC DNA]</scope>
    <source>
        <strain evidence="2 3">NRRL Y-17943</strain>
    </source>
</reference>
<feature type="region of interest" description="Disordered" evidence="1">
    <location>
        <begin position="670"/>
        <end position="731"/>
    </location>
</feature>
<organism evidence="2 3">
    <name type="scientific">Kockovaella imperatae</name>
    <dbReference type="NCBI Taxonomy" id="4999"/>
    <lineage>
        <taxon>Eukaryota</taxon>
        <taxon>Fungi</taxon>
        <taxon>Dikarya</taxon>
        <taxon>Basidiomycota</taxon>
        <taxon>Agaricomycotina</taxon>
        <taxon>Tremellomycetes</taxon>
        <taxon>Tremellales</taxon>
        <taxon>Cuniculitremaceae</taxon>
        <taxon>Kockovaella</taxon>
    </lineage>
</organism>
<feature type="compositionally biased region" description="Basic and acidic residues" evidence="1">
    <location>
        <begin position="602"/>
        <end position="612"/>
    </location>
</feature>
<feature type="compositionally biased region" description="Basic and acidic residues" evidence="1">
    <location>
        <begin position="629"/>
        <end position="644"/>
    </location>
</feature>
<feature type="compositionally biased region" description="Polar residues" evidence="1">
    <location>
        <begin position="261"/>
        <end position="273"/>
    </location>
</feature>
<feature type="compositionally biased region" description="Basic and acidic residues" evidence="1">
    <location>
        <begin position="578"/>
        <end position="589"/>
    </location>
</feature>
<dbReference type="InParanoid" id="A0A1Y1UIP1"/>
<evidence type="ECO:0000313" key="2">
    <source>
        <dbReference type="EMBL" id="ORX37366.1"/>
    </source>
</evidence>
<evidence type="ECO:0000313" key="3">
    <source>
        <dbReference type="Proteomes" id="UP000193218"/>
    </source>
</evidence>
<feature type="region of interest" description="Disordered" evidence="1">
    <location>
        <begin position="45"/>
        <end position="365"/>
    </location>
</feature>
<sequence length="1432" mass="157456">MNAPSGIDSDYSSGEDEVSSPPYSPVSPSKSHFSLKALFLPTGKLDKDKAANHQDKPEKISGNQFESSGIARAPSPIQLRAPKKKTVRIYVNGEKHPDSTVDDAQVSPSLDLAASPTTPLSVGDAGSPWARAMSPFTSPGPRGQGPPANEVFQLLRQLIVETTRAREDGSTGARLDPLDEPSDVEAPAPPVKDMGGKMKTKPSKLKKLAKMTKLTSPPKQDSSSDASSSFSATDGFRSPVRPDELNGFSQQDQRGNPAHIDSNQPSGSASSFPSMIHYQPPDDRANRLPDGRRAHNLADEYYHPERYMTSRSGELSDGAGKDRPDSQLPYLAQFPVPPGRNNARGGDQQARLKSSNPDVAADRFMPSALRSVPVLSHRRWGSDPRGAQAETTQNSISQAYSGQPWQNLSQNENPAPQTQHWNCPPYGAPGAQHFQPPWTAPSYLQGALGYHVPHAQPYWPEEPPHLAPLSLAQPLQPWHPCCPPQIHYIWGPPPWYQSHMPPAEQPHQSDASQSRPDDAKTKVLPGASNAAEPACESTESQSAPMKDSPVVAQVQDSRDKSRDPAPPLAAMKTPESPRTSDKGEDKDRTQPQNASAAPHSGPRMDESSERRTPAPLSLDEATGIKKRLDKAQSQREQLKRRIHEGRIDRAEGKKELEVLTKLRDGLESRLKAATSKETGSVSVKDPGAASSRDKKTLNLPSGSLRDMRAAGATVPTSPPRAPQNSKDKMKEQITDIEKRMVRVKSKMLNGGLEKEEGEKMLAKLDTSRRKMRETLAAMDDPDSELVKNEATSTVTGDAVKEVEMKMKRLKIKVKDGSVAKDEAEKAMKRLLKAKAELEKGAEANRETTGEASREDRSDLTRELDLDILEQVLAEIPSKSGEASNSENKNTERRTKPDERVQSSKGFQGHGIQHKGSRHEDETGSSEQLQNPTPDSRRVKLQIPGAWHDDRVRQSVHAATIDASQGQEEVTWTKCLVSIAHCIDLGTDLSRYLISRQRHSKDNGDQSTSLVVEILPRLLTSLMFQRDIVSCMRGILGDEHSKMMGAFLEHIIIVKRFLEDQYAKEKERKSRKDKANDDVVNVEDAYHGLVRAFESGSLHAIIDHVLGLSDFSTPHLLSTLKDALQEWRDDGFSFRKIIRVIMTVREELDKASKNEAKRLRSDKASVEPSGTLDLLDKLLHFAESDSEGRRVLKSQGEGLRIRRNESNRKEARSVQSQHNYGIADKVAQMLHLDGIRDSRRRESEPEKAGSVPRDSEAPSRLHRLRRPEASGSPARPSSRPPPTHHHVSSTADIPLPPITSEFLASDSASPRAHRRRPSGPAPKHDHHSTIVRPPGPAPEARGSHHHATIDIEEYPEAPKNLKRGDSMASKASKYSQDSEGTVESDEEAKELLGNADSGPKPLQSSGLGEEQNDSLPSGRQVRMAREVLRGGPE</sequence>
<evidence type="ECO:0000256" key="1">
    <source>
        <dbReference type="SAM" id="MobiDB-lite"/>
    </source>
</evidence>
<feature type="compositionally biased region" description="Low complexity" evidence="1">
    <location>
        <begin position="211"/>
        <end position="232"/>
    </location>
</feature>
<feature type="region of interest" description="Disordered" evidence="1">
    <location>
        <begin position="404"/>
        <end position="434"/>
    </location>
</feature>
<feature type="compositionally biased region" description="Basic and acidic residues" evidence="1">
    <location>
        <begin position="1198"/>
        <end position="1211"/>
    </location>
</feature>
<feature type="region of interest" description="Disordered" evidence="1">
    <location>
        <begin position="835"/>
        <end position="859"/>
    </location>
</feature>
<dbReference type="Proteomes" id="UP000193218">
    <property type="component" value="Unassembled WGS sequence"/>
</dbReference>
<feature type="region of interest" description="Disordered" evidence="1">
    <location>
        <begin position="1186"/>
        <end position="1432"/>
    </location>
</feature>
<gene>
    <name evidence="2" type="ORF">BD324DRAFT_650963</name>
</gene>